<dbReference type="AlphaFoldDB" id="A0AAD6LD70"/>
<comment type="caution">
    <text evidence="1">The sequence shown here is derived from an EMBL/GenBank/DDBJ whole genome shotgun (WGS) entry which is preliminary data.</text>
</comment>
<evidence type="ECO:0000313" key="2">
    <source>
        <dbReference type="Proteomes" id="UP001164929"/>
    </source>
</evidence>
<name>A0AAD6LD70_9ROSI</name>
<dbReference type="Proteomes" id="UP001164929">
    <property type="component" value="Chromosome 18"/>
</dbReference>
<organism evidence="1 2">
    <name type="scientific">Populus alba x Populus x berolinensis</name>
    <dbReference type="NCBI Taxonomy" id="444605"/>
    <lineage>
        <taxon>Eukaryota</taxon>
        <taxon>Viridiplantae</taxon>
        <taxon>Streptophyta</taxon>
        <taxon>Embryophyta</taxon>
        <taxon>Tracheophyta</taxon>
        <taxon>Spermatophyta</taxon>
        <taxon>Magnoliopsida</taxon>
        <taxon>eudicotyledons</taxon>
        <taxon>Gunneridae</taxon>
        <taxon>Pentapetalae</taxon>
        <taxon>rosids</taxon>
        <taxon>fabids</taxon>
        <taxon>Malpighiales</taxon>
        <taxon>Salicaceae</taxon>
        <taxon>Saliceae</taxon>
        <taxon>Populus</taxon>
    </lineage>
</organism>
<evidence type="ECO:0000313" key="1">
    <source>
        <dbReference type="EMBL" id="KAJ6958444.1"/>
    </source>
</evidence>
<protein>
    <submittedName>
        <fullName evidence="1">Uncharacterized protein</fullName>
    </submittedName>
</protein>
<gene>
    <name evidence="1" type="ORF">NC653_040169</name>
</gene>
<proteinExistence type="predicted"/>
<reference evidence="1 2" key="1">
    <citation type="journal article" date="2023" name="Mol. Ecol. Resour.">
        <title>Chromosome-level genome assembly of a triploid poplar Populus alba 'Berolinensis'.</title>
        <authorList>
            <person name="Chen S."/>
            <person name="Yu Y."/>
            <person name="Wang X."/>
            <person name="Wang S."/>
            <person name="Zhang T."/>
            <person name="Zhou Y."/>
            <person name="He R."/>
            <person name="Meng N."/>
            <person name="Wang Y."/>
            <person name="Liu W."/>
            <person name="Liu Z."/>
            <person name="Liu J."/>
            <person name="Guo Q."/>
            <person name="Huang H."/>
            <person name="Sederoff R.R."/>
            <person name="Wang G."/>
            <person name="Qu G."/>
            <person name="Chen S."/>
        </authorList>
    </citation>
    <scope>NUCLEOTIDE SEQUENCE [LARGE SCALE GENOMIC DNA]</scope>
    <source>
        <strain evidence="1">SC-2020</strain>
    </source>
</reference>
<sequence length="61" mass="6993">MDIAYVRNTLSACHTWRLLIVRERQFPSPTQKLVGKSSICTHCDDGDDDACNLQQEQQDQL</sequence>
<dbReference type="EMBL" id="JAQIZT010000018">
    <property type="protein sequence ID" value="KAJ6958444.1"/>
    <property type="molecule type" value="Genomic_DNA"/>
</dbReference>
<keyword evidence="2" id="KW-1185">Reference proteome</keyword>
<accession>A0AAD6LD70</accession>